<feature type="domain" description="Transposase IS4-like" evidence="1">
    <location>
        <begin position="126"/>
        <end position="359"/>
    </location>
</feature>
<dbReference type="Pfam" id="PF01609">
    <property type="entry name" value="DDE_Tnp_1"/>
    <property type="match status" value="1"/>
</dbReference>
<dbReference type="Proteomes" id="UP000092876">
    <property type="component" value="Unassembled WGS sequence"/>
</dbReference>
<evidence type="ECO:0008006" key="5">
    <source>
        <dbReference type="Google" id="ProtNLM"/>
    </source>
</evidence>
<dbReference type="Pfam" id="PF13006">
    <property type="entry name" value="Nterm_IS4"/>
    <property type="match status" value="1"/>
</dbReference>
<feature type="domain" description="Transposase IS4 N-terminal" evidence="2">
    <location>
        <begin position="16"/>
        <end position="108"/>
    </location>
</feature>
<dbReference type="PANTHER" id="PTHR37529">
    <property type="entry name" value="TRANSPOSASE INSG FOR INSERTION SEQUENCE ELEMENT IS4-RELATED"/>
    <property type="match status" value="1"/>
</dbReference>
<dbReference type="GO" id="GO:0006313">
    <property type="term" value="P:DNA transposition"/>
    <property type="evidence" value="ECO:0007669"/>
    <property type="project" value="InterPro"/>
</dbReference>
<organism evidence="3 4">
    <name type="scientific">Vibrio atlanticus</name>
    <dbReference type="NCBI Taxonomy" id="693153"/>
    <lineage>
        <taxon>Bacteria</taxon>
        <taxon>Pseudomonadati</taxon>
        <taxon>Pseudomonadota</taxon>
        <taxon>Gammaproteobacteria</taxon>
        <taxon>Vibrionales</taxon>
        <taxon>Vibrionaceae</taxon>
        <taxon>Vibrio</taxon>
    </lineage>
</organism>
<dbReference type="SUPFAM" id="SSF53098">
    <property type="entry name" value="Ribonuclease H-like"/>
    <property type="match status" value="1"/>
</dbReference>
<dbReference type="InterPro" id="IPR002559">
    <property type="entry name" value="Transposase_11"/>
</dbReference>
<dbReference type="InterPro" id="IPR047952">
    <property type="entry name" value="Transpos_IS4"/>
</dbReference>
<dbReference type="AlphaFoldDB" id="A0A1C3J1U1"/>
<proteinExistence type="predicted"/>
<reference evidence="4" key="1">
    <citation type="submission" date="2016-06" db="EMBL/GenBank/DDBJ databases">
        <authorList>
            <person name="Rodrigo-Torres Lidia"/>
            <person name="Arahal R.David."/>
        </authorList>
    </citation>
    <scope>NUCLEOTIDE SEQUENCE [LARGE SCALE GENOMIC DNA]</scope>
    <source>
        <strain evidence="4">CECT 7223</strain>
    </source>
</reference>
<evidence type="ECO:0000259" key="1">
    <source>
        <dbReference type="Pfam" id="PF01609"/>
    </source>
</evidence>
<dbReference type="RefSeq" id="WP_065680110.1">
    <property type="nucleotide sequence ID" value="NZ_AP025460.1"/>
</dbReference>
<dbReference type="NCBIfam" id="NF033592">
    <property type="entry name" value="transpos_IS4_1"/>
    <property type="match status" value="1"/>
</dbReference>
<dbReference type="InterPro" id="IPR024473">
    <property type="entry name" value="Transposases_IS4_N"/>
</dbReference>
<evidence type="ECO:0000313" key="3">
    <source>
        <dbReference type="EMBL" id="SBS67643.1"/>
    </source>
</evidence>
<sequence>MLSHWLIDVDDFANPESLSLFQKDLPLDWINQALSETNKASMRRRKLPAELVVWLVVGIGLYRDRPITDVLDKLDLKLSNSLGETIAPSAIPQARKRLTAKPLKSLFSITAKHWTQSEDAGDKWNGLSLFSIDGTQFRTHDNPSLAEHYQYVYYRKDRHTEYPIVRMCALTSLRSRLIHDVAFGESSKGEISYAKDLISSAVPNSLTIFDRCYLSAELMLNWQQEHGTSHWMTPIKSNVKYETIEQLDDDGRDLIVEMKVSPQARKQDPSLPETWKARLALYPDDGEQQPNHIQGLLTSLTDRKYSLKSLLDVYFERWEIENSYGEIKHDMLDDEILLRSQSVEGVEQEIWGILIAYNLIRLEISRIAKEAEVSPLRISFTMALRDIQDELMWCAIASPGSVPKKLRAMRERVKRYILPEKQKRPKDRTVRFSKTRYTVRSKHLK</sequence>
<dbReference type="InterPro" id="IPR012337">
    <property type="entry name" value="RNaseH-like_sf"/>
</dbReference>
<dbReference type="GO" id="GO:0004803">
    <property type="term" value="F:transposase activity"/>
    <property type="evidence" value="ECO:0007669"/>
    <property type="project" value="InterPro"/>
</dbReference>
<accession>A0A1C3J1U1</accession>
<name>A0A1C3J1U1_9VIBR</name>
<evidence type="ECO:0000259" key="2">
    <source>
        <dbReference type="Pfam" id="PF13006"/>
    </source>
</evidence>
<dbReference type="GO" id="GO:0003677">
    <property type="term" value="F:DNA binding"/>
    <property type="evidence" value="ECO:0007669"/>
    <property type="project" value="InterPro"/>
</dbReference>
<dbReference type="PANTHER" id="PTHR37529:SF1">
    <property type="entry name" value="TRANSPOSASE INSG FOR INSERTION SEQUENCE ELEMENT IS4-RELATED"/>
    <property type="match status" value="1"/>
</dbReference>
<evidence type="ECO:0000313" key="4">
    <source>
        <dbReference type="Proteomes" id="UP000092876"/>
    </source>
</evidence>
<gene>
    <name evidence="3" type="ORF">VAT7223_03814</name>
</gene>
<dbReference type="EMBL" id="FLQP01000070">
    <property type="protein sequence ID" value="SBS67643.1"/>
    <property type="molecule type" value="Genomic_DNA"/>
</dbReference>
<dbReference type="GeneID" id="94234373"/>
<protein>
    <recommendedName>
        <fullName evidence="5">IS4 family transposase</fullName>
    </recommendedName>
</protein>